<dbReference type="PROSITE" id="PS50097">
    <property type="entry name" value="BTB"/>
    <property type="match status" value="1"/>
</dbReference>
<name>A0ABR3GGF1_9PEZI</name>
<dbReference type="SUPFAM" id="SSF54695">
    <property type="entry name" value="POZ domain"/>
    <property type="match status" value="1"/>
</dbReference>
<keyword evidence="3" id="KW-1185">Reference proteome</keyword>
<dbReference type="EMBL" id="JBBBZM010000079">
    <property type="protein sequence ID" value="KAL0635038.1"/>
    <property type="molecule type" value="Genomic_DNA"/>
</dbReference>
<feature type="domain" description="BTB" evidence="1">
    <location>
        <begin position="1066"/>
        <end position="1135"/>
    </location>
</feature>
<evidence type="ECO:0000313" key="2">
    <source>
        <dbReference type="EMBL" id="KAL0635038.1"/>
    </source>
</evidence>
<evidence type="ECO:0000313" key="3">
    <source>
        <dbReference type="Proteomes" id="UP001447188"/>
    </source>
</evidence>
<reference evidence="2 3" key="1">
    <citation type="submission" date="2024-02" db="EMBL/GenBank/DDBJ databases">
        <title>Discinaceae phylogenomics.</title>
        <authorList>
            <person name="Dirks A.C."/>
            <person name="James T.Y."/>
        </authorList>
    </citation>
    <scope>NUCLEOTIDE SEQUENCE [LARGE SCALE GENOMIC DNA]</scope>
    <source>
        <strain evidence="2 3">ACD0624</strain>
    </source>
</reference>
<dbReference type="InterPro" id="IPR000210">
    <property type="entry name" value="BTB/POZ_dom"/>
</dbReference>
<dbReference type="PANTHER" id="PTHR46919:SF2">
    <property type="entry name" value="SACSIN"/>
    <property type="match status" value="1"/>
</dbReference>
<accession>A0ABR3GGF1</accession>
<protein>
    <recommendedName>
        <fullName evidence="1">BTB domain-containing protein</fullName>
    </recommendedName>
</protein>
<dbReference type="Pfam" id="PF00651">
    <property type="entry name" value="BTB"/>
    <property type="match status" value="1"/>
</dbReference>
<dbReference type="PANTHER" id="PTHR46919">
    <property type="entry name" value="ZINC FINGER, C3HC4 TYPE (RING FINGER) FAMILY PROTEIN"/>
    <property type="match status" value="1"/>
</dbReference>
<dbReference type="SMART" id="SM00225">
    <property type="entry name" value="BTB"/>
    <property type="match status" value="1"/>
</dbReference>
<gene>
    <name evidence="2" type="ORF">Q9L58_006067</name>
</gene>
<proteinExistence type="predicted"/>
<sequence length="1220" mass="137566">MDYYKSAIESLLFLRNIESISFREIIPPTDPTQGLVQEKSPEELVWVVSSERDLVNIPRDARIKELTIKGHITMMPDAGGSKKSSAKWCVISGRKAEDDLSDALVKIQMQDRLEAKYGLAALISKTGNLRGRNYMSLPLIKPGAMEIPVHVDANLVVQSNRQSIPLADSEMEEGSVWNKWIFEMGVAPLYLVLIKHLMQTRGADGYRYWPPYPSEKSDIISQIISTEFWKRVASTPYELYPPDLPLTSISEVPANLDFKTATFNLLNPTDSEFLMEILRRFGLYDIVSPPQRIRDDLKAYSPDSMKSLSPEYLLDLLRSTTHQKKLSQIWNEKDRNIEFFNKLLSFILSGDTPGESGEPTTFGYETIAPGSLIGCELLPLTNDTLGQFLSKAAATPNFLIAKTLEERTILNVSPTLAVHHDLEPSTIQRLMSTSELNIENFHFSDIPGVYKIMNQKSGGHNTDERKDWIRKLWSYFELCVRESPEKQEYYLNILNDIPVYFGTPIGQPDTHTEFLSPAKFSSGSAPVIVQQSGLTTPQNLVIQSLEGLILLDPSAFPQLHLPSELMGSVSGARGVYRLLQSIQSLADKLDLSVEQYLIKTLQPSNLEALRGLLDPTMMGYLLKSYPESTPYLKQLPIWPSESKQLSSYKSATEAMLAPDYDISFTGLTGDEPFIQASVAGNYNNELITLGVKKISLDNLLTNNVRQGEKIERHKIASYRSFVTSLYRRNPSAFSKHPLAINGNGEHCMIKSLYDHKHPIFVAAFRDKKTSFLHPDLRALDIWQNTGLRLQPTESLYLDCVGSIEMRRKEASPIEDDQLIADARAVFEYLSWDNQEMQSWNSGTWNILHQIPAVPVQTEFGGSPEYRKPQMRIVLRGSNFTTFSKAVTPEYISIAWSQCPVLKNKLGSFVLTRVPGGGAPSIETVLNHLIFLSENRHFVAQQEIRAYVADTKASYQHLQDRISTLPPPDRKAEIWFNVDAADVNGMDQNTFRNAWACSEELCSGLSSDSSQIKYVRTFLIPFADLLDHYGVEKHVPPDTLSLPVEPTNYPALILATIQRFRKEGKLLDIPLQLEVENTMLGAHRIVLAAASTYWETAFTSGFEESEKEIIPLHELKARTVAAVLDYIYTGDVSGVSPSADPSDTLQDLIYQLELSDLWHLDDLKVKLEYQICRKDLDLIRPESVQAILEQAKSTRATSLSQVCEKYISRNRQIVLRENTQN</sequence>
<dbReference type="Gene3D" id="3.30.710.10">
    <property type="entry name" value="Potassium Channel Kv1.1, Chain A"/>
    <property type="match status" value="1"/>
</dbReference>
<evidence type="ECO:0000259" key="1">
    <source>
        <dbReference type="PROSITE" id="PS50097"/>
    </source>
</evidence>
<dbReference type="InterPro" id="IPR011333">
    <property type="entry name" value="SKP1/BTB/POZ_sf"/>
</dbReference>
<dbReference type="Proteomes" id="UP001447188">
    <property type="component" value="Unassembled WGS sequence"/>
</dbReference>
<comment type="caution">
    <text evidence="2">The sequence shown here is derived from an EMBL/GenBank/DDBJ whole genome shotgun (WGS) entry which is preliminary data.</text>
</comment>
<organism evidence="2 3">
    <name type="scientific">Discina gigas</name>
    <dbReference type="NCBI Taxonomy" id="1032678"/>
    <lineage>
        <taxon>Eukaryota</taxon>
        <taxon>Fungi</taxon>
        <taxon>Dikarya</taxon>
        <taxon>Ascomycota</taxon>
        <taxon>Pezizomycotina</taxon>
        <taxon>Pezizomycetes</taxon>
        <taxon>Pezizales</taxon>
        <taxon>Discinaceae</taxon>
        <taxon>Discina</taxon>
    </lineage>
</organism>